<accession>A0A6H0V3K6</accession>
<dbReference type="Gene3D" id="3.40.50.970">
    <property type="match status" value="1"/>
</dbReference>
<dbReference type="Pfam" id="PF02780">
    <property type="entry name" value="Transketolase_C"/>
    <property type="match status" value="1"/>
</dbReference>
<organism evidence="5 6">
    <name type="scientific">Mycoplasmopsis gallinacea</name>
    <dbReference type="NCBI Taxonomy" id="29556"/>
    <lineage>
        <taxon>Bacteria</taxon>
        <taxon>Bacillati</taxon>
        <taxon>Mycoplasmatota</taxon>
        <taxon>Mycoplasmoidales</taxon>
        <taxon>Metamycoplasmataceae</taxon>
        <taxon>Mycoplasmopsis</taxon>
    </lineage>
</organism>
<dbReference type="FunFam" id="3.40.50.920:FF:000001">
    <property type="entry name" value="Pyruvate dehydrogenase E1 beta subunit"/>
    <property type="match status" value="1"/>
</dbReference>
<dbReference type="Gene3D" id="3.40.50.920">
    <property type="match status" value="1"/>
</dbReference>
<dbReference type="CDD" id="cd07036">
    <property type="entry name" value="TPP_PYR_E1-PDHc-beta_like"/>
    <property type="match status" value="1"/>
</dbReference>
<dbReference type="InterPro" id="IPR029061">
    <property type="entry name" value="THDP-binding"/>
</dbReference>
<name>A0A6H0V3K6_9BACT</name>
<reference evidence="5 6" key="1">
    <citation type="submission" date="2019-12" db="EMBL/GenBank/DDBJ databases">
        <title>Sequencing and analysis of the whole genome of Mycoplasma gallinaceum strain Peacock20181011.</title>
        <authorList>
            <person name="Liu X."/>
            <person name="Qin Z."/>
            <person name="Xu H."/>
        </authorList>
    </citation>
    <scope>NUCLEOTIDE SEQUENCE [LARGE SCALE GENOMIC DNA]</scope>
    <source>
        <strain evidence="5 6">Peacock20181011</strain>
    </source>
</reference>
<dbReference type="SUPFAM" id="SSF52518">
    <property type="entry name" value="Thiamin diphosphate-binding fold (THDP-binding)"/>
    <property type="match status" value="1"/>
</dbReference>
<evidence type="ECO:0000313" key="6">
    <source>
        <dbReference type="Proteomes" id="UP000503310"/>
    </source>
</evidence>
<dbReference type="RefSeq" id="WP_167845253.1">
    <property type="nucleotide sequence ID" value="NZ_CP047225.1"/>
</dbReference>
<dbReference type="InterPro" id="IPR005475">
    <property type="entry name" value="Transketolase-like_Pyr-bd"/>
</dbReference>
<comment type="cofactor">
    <cofactor evidence="1">
        <name>thiamine diphosphate</name>
        <dbReference type="ChEBI" id="CHEBI:58937"/>
    </cofactor>
</comment>
<dbReference type="InterPro" id="IPR009014">
    <property type="entry name" value="Transketo_C/PFOR_II"/>
</dbReference>
<dbReference type="Pfam" id="PF02779">
    <property type="entry name" value="Transket_pyr"/>
    <property type="match status" value="1"/>
</dbReference>
<evidence type="ECO:0000256" key="1">
    <source>
        <dbReference type="ARBA" id="ARBA00001964"/>
    </source>
</evidence>
<proteinExistence type="predicted"/>
<dbReference type="AlphaFoldDB" id="A0A6H0V3K6"/>
<evidence type="ECO:0000256" key="3">
    <source>
        <dbReference type="ARBA" id="ARBA00023052"/>
    </source>
</evidence>
<dbReference type="SUPFAM" id="SSF52922">
    <property type="entry name" value="TK C-terminal domain-like"/>
    <property type="match status" value="1"/>
</dbReference>
<dbReference type="PANTHER" id="PTHR43257:SF2">
    <property type="entry name" value="PYRUVATE DEHYDROGENASE E1 COMPONENT SUBUNIT BETA"/>
    <property type="match status" value="1"/>
</dbReference>
<dbReference type="InterPro" id="IPR033248">
    <property type="entry name" value="Transketolase_C"/>
</dbReference>
<evidence type="ECO:0000313" key="5">
    <source>
        <dbReference type="EMBL" id="QIW62279.1"/>
    </source>
</evidence>
<keyword evidence="3" id="KW-0786">Thiamine pyrophosphate</keyword>
<dbReference type="FunFam" id="3.40.50.970:FF:000001">
    <property type="entry name" value="Pyruvate dehydrogenase E1 beta subunit"/>
    <property type="match status" value="1"/>
</dbReference>
<dbReference type="PANTHER" id="PTHR43257">
    <property type="entry name" value="PYRUVATE DEHYDROGENASE E1 COMPONENT BETA SUBUNIT"/>
    <property type="match status" value="1"/>
</dbReference>
<dbReference type="Proteomes" id="UP000503310">
    <property type="component" value="Chromosome"/>
</dbReference>
<evidence type="ECO:0000256" key="2">
    <source>
        <dbReference type="ARBA" id="ARBA00023002"/>
    </source>
</evidence>
<dbReference type="GO" id="GO:0016491">
    <property type="term" value="F:oxidoreductase activity"/>
    <property type="evidence" value="ECO:0007669"/>
    <property type="project" value="UniProtKB-KW"/>
</dbReference>
<dbReference type="EMBL" id="CP047225">
    <property type="protein sequence ID" value="QIW62279.1"/>
    <property type="molecule type" value="Genomic_DNA"/>
</dbReference>
<protein>
    <submittedName>
        <fullName evidence="5">Alpha-ketoacid dehydrogenase subunit beta</fullName>
    </submittedName>
</protein>
<gene>
    <name evidence="5" type="ORF">GOQ20_02455</name>
</gene>
<feature type="domain" description="Transketolase-like pyrimidine-binding" evidence="4">
    <location>
        <begin position="8"/>
        <end position="183"/>
    </location>
</feature>
<dbReference type="SMART" id="SM00861">
    <property type="entry name" value="Transket_pyr"/>
    <property type="match status" value="1"/>
</dbReference>
<keyword evidence="2" id="KW-0560">Oxidoreductase</keyword>
<evidence type="ECO:0000259" key="4">
    <source>
        <dbReference type="SMART" id="SM00861"/>
    </source>
</evidence>
<sequence length="333" mass="36291">MAEDKKILNNIGAVTDAIDIAMERDPNVVLFGQDAGFEGGVFRSTEGLQAKYGVERVFDTPIAEAGIAGVAIGAAMAGLKPIGEIQFQGFSYPAMQQLFTQGARLRNRSRGKLSVPMVLRMPMGGGIRALEHHSEALEAIYSHVPGVKVVMPAFPYDTKGLLLAAINDPDPVVFLEPKRIYRAGKQEVPAGYYTVEIGKANKILEGNDLTIVTYGAQVHDVLAAIKKLKASGSNLTFDLIDLRTIKPMDTDTIIESVKKTGRLLVVHEAVKSFSVSAEIMARVNEKAFEYLKAPMTRLTGYDITVPLAKGERLHAITDDKVIEKIKEVVSFEF</sequence>